<protein>
    <submittedName>
        <fullName evidence="1">Uncharacterized protein</fullName>
    </submittedName>
</protein>
<proteinExistence type="predicted"/>
<reference evidence="1 2" key="1">
    <citation type="journal article" date="2024" name="Proc. Natl. Acad. Sci. U.S.A.">
        <title>The genetic regulatory architecture and epigenomic basis for age-related changes in rattlesnake venom.</title>
        <authorList>
            <person name="Hogan M.P."/>
            <person name="Holding M.L."/>
            <person name="Nystrom G.S."/>
            <person name="Colston T.J."/>
            <person name="Bartlett D.A."/>
            <person name="Mason A.J."/>
            <person name="Ellsworth S.A."/>
            <person name="Rautsaw R.M."/>
            <person name="Lawrence K.C."/>
            <person name="Strickland J.L."/>
            <person name="He B."/>
            <person name="Fraser P."/>
            <person name="Margres M.J."/>
            <person name="Gilbert D.M."/>
            <person name="Gibbs H.L."/>
            <person name="Parkinson C.L."/>
            <person name="Rokyta D.R."/>
        </authorList>
    </citation>
    <scope>NUCLEOTIDE SEQUENCE [LARGE SCALE GENOMIC DNA]</scope>
    <source>
        <strain evidence="1">DRR0105</strain>
    </source>
</reference>
<name>A0AAW1B3Y3_CROAD</name>
<evidence type="ECO:0000313" key="1">
    <source>
        <dbReference type="EMBL" id="KAK9396683.1"/>
    </source>
</evidence>
<dbReference type="EMBL" id="JAOTOJ010000008">
    <property type="protein sequence ID" value="KAK9396683.1"/>
    <property type="molecule type" value="Genomic_DNA"/>
</dbReference>
<accession>A0AAW1B3Y3</accession>
<dbReference type="Proteomes" id="UP001474421">
    <property type="component" value="Unassembled WGS sequence"/>
</dbReference>
<sequence length="13" mass="1452">MKLGVLSCELFIV</sequence>
<gene>
    <name evidence="1" type="ORF">NXF25_020044</name>
</gene>
<comment type="caution">
    <text evidence="1">The sequence shown here is derived from an EMBL/GenBank/DDBJ whole genome shotgun (WGS) entry which is preliminary data.</text>
</comment>
<evidence type="ECO:0000313" key="2">
    <source>
        <dbReference type="Proteomes" id="UP001474421"/>
    </source>
</evidence>
<keyword evidence="2" id="KW-1185">Reference proteome</keyword>
<organism evidence="1 2">
    <name type="scientific">Crotalus adamanteus</name>
    <name type="common">Eastern diamondback rattlesnake</name>
    <dbReference type="NCBI Taxonomy" id="8729"/>
    <lineage>
        <taxon>Eukaryota</taxon>
        <taxon>Metazoa</taxon>
        <taxon>Chordata</taxon>
        <taxon>Craniata</taxon>
        <taxon>Vertebrata</taxon>
        <taxon>Euteleostomi</taxon>
        <taxon>Lepidosauria</taxon>
        <taxon>Squamata</taxon>
        <taxon>Bifurcata</taxon>
        <taxon>Unidentata</taxon>
        <taxon>Episquamata</taxon>
        <taxon>Toxicofera</taxon>
        <taxon>Serpentes</taxon>
        <taxon>Colubroidea</taxon>
        <taxon>Viperidae</taxon>
        <taxon>Crotalinae</taxon>
        <taxon>Crotalus</taxon>
    </lineage>
</organism>